<dbReference type="EMBL" id="VOSM01000012">
    <property type="protein sequence ID" value="TXD34794.1"/>
    <property type="molecule type" value="Genomic_DNA"/>
</dbReference>
<dbReference type="Proteomes" id="UP000321412">
    <property type="component" value="Unassembled WGS sequence"/>
</dbReference>
<feature type="transmembrane region" description="Helical" evidence="1">
    <location>
        <begin position="29"/>
        <end position="47"/>
    </location>
</feature>
<keyword evidence="3" id="KW-1185">Reference proteome</keyword>
<dbReference type="Pfam" id="PF18936">
    <property type="entry name" value="DUF5684"/>
    <property type="match status" value="1"/>
</dbReference>
<sequence length="121" mass="13176">MVILLISLVISLALLLVMAVSMWKIFTKAGQPGWMSLIPVLNVIILVQITGKEMWWVILLFVPIANLVATVIISLALAEAFGKDALWGLGLIFLPMIFLPMLAFGNAQYVRGGYARAGASF</sequence>
<gene>
    <name evidence="2" type="ORF">FRC98_18285</name>
</gene>
<comment type="caution">
    <text evidence="2">The sequence shown here is derived from an EMBL/GenBank/DDBJ whole genome shotgun (WGS) entry which is preliminary data.</text>
</comment>
<dbReference type="AlphaFoldDB" id="A0A5C6WZA9"/>
<name>A0A5C6WZA9_9DELT</name>
<protein>
    <submittedName>
        <fullName evidence="2">Signal peptidase I</fullName>
    </submittedName>
</protein>
<dbReference type="OrthoDB" id="3637276at2"/>
<keyword evidence="1" id="KW-0812">Transmembrane</keyword>
<evidence type="ECO:0000313" key="2">
    <source>
        <dbReference type="EMBL" id="TXD34794.1"/>
    </source>
</evidence>
<organism evidence="2 3">
    <name type="scientific">Lujinxingia vulgaris</name>
    <dbReference type="NCBI Taxonomy" id="2600176"/>
    <lineage>
        <taxon>Bacteria</taxon>
        <taxon>Deltaproteobacteria</taxon>
        <taxon>Bradymonadales</taxon>
        <taxon>Lujinxingiaceae</taxon>
        <taxon>Lujinxingia</taxon>
    </lineage>
</organism>
<feature type="transmembrane region" description="Helical" evidence="1">
    <location>
        <begin position="54"/>
        <end position="78"/>
    </location>
</feature>
<accession>A0A5C6WZA9</accession>
<reference evidence="2 3" key="1">
    <citation type="submission" date="2019-08" db="EMBL/GenBank/DDBJ databases">
        <title>Bradymonadales sp. TMQ4.</title>
        <authorList>
            <person name="Liang Q."/>
        </authorList>
    </citation>
    <scope>NUCLEOTIDE SEQUENCE [LARGE SCALE GENOMIC DNA]</scope>
    <source>
        <strain evidence="2 3">TMQ4</strain>
    </source>
</reference>
<proteinExistence type="predicted"/>
<evidence type="ECO:0000313" key="3">
    <source>
        <dbReference type="Proteomes" id="UP000321412"/>
    </source>
</evidence>
<evidence type="ECO:0000256" key="1">
    <source>
        <dbReference type="SAM" id="Phobius"/>
    </source>
</evidence>
<keyword evidence="1" id="KW-0472">Membrane</keyword>
<feature type="transmembrane region" description="Helical" evidence="1">
    <location>
        <begin position="84"/>
        <end position="104"/>
    </location>
</feature>
<dbReference type="InterPro" id="IPR043739">
    <property type="entry name" value="DUF5684"/>
</dbReference>
<keyword evidence="1" id="KW-1133">Transmembrane helix</keyword>